<dbReference type="InterPro" id="IPR045249">
    <property type="entry name" value="HARBI1-like"/>
</dbReference>
<dbReference type="Pfam" id="PF13359">
    <property type="entry name" value="DDE_Tnp_4"/>
    <property type="match status" value="1"/>
</dbReference>
<comment type="subunit">
    <text evidence="4">Self-associates forming complexes of several hundred monomers.</text>
</comment>
<organism evidence="14 15">
    <name type="scientific">Heterodera trifolii</name>
    <dbReference type="NCBI Taxonomy" id="157864"/>
    <lineage>
        <taxon>Eukaryota</taxon>
        <taxon>Metazoa</taxon>
        <taxon>Ecdysozoa</taxon>
        <taxon>Nematoda</taxon>
        <taxon>Chromadorea</taxon>
        <taxon>Rhabditida</taxon>
        <taxon>Tylenchina</taxon>
        <taxon>Tylenchomorpha</taxon>
        <taxon>Tylenchoidea</taxon>
        <taxon>Heteroderidae</taxon>
        <taxon>Heteroderinae</taxon>
        <taxon>Heterodera</taxon>
    </lineage>
</organism>
<feature type="domain" description="DDE Tnp4" evidence="12">
    <location>
        <begin position="199"/>
        <end position="327"/>
    </location>
</feature>
<dbReference type="Pfam" id="PF13873">
    <property type="entry name" value="Myb_DNA-bind_5"/>
    <property type="match status" value="1"/>
</dbReference>
<keyword evidence="7" id="KW-0479">Metal-binding</keyword>
<feature type="domain" description="Myb/SANT-like DNA-binding" evidence="13">
    <location>
        <begin position="22"/>
        <end position="69"/>
    </location>
</feature>
<dbReference type="Proteomes" id="UP001620626">
    <property type="component" value="Unassembled WGS sequence"/>
</dbReference>
<evidence type="ECO:0000256" key="10">
    <source>
        <dbReference type="ARBA" id="ARBA00025466"/>
    </source>
</evidence>
<dbReference type="EMBL" id="JBICBT010001243">
    <property type="protein sequence ID" value="KAL3076747.1"/>
    <property type="molecule type" value="Genomic_DNA"/>
</dbReference>
<comment type="subcellular location">
    <subcellularLocation>
        <location evidence="2">Nucleus</location>
    </subcellularLocation>
</comment>
<dbReference type="GO" id="GO:0046872">
    <property type="term" value="F:metal ion binding"/>
    <property type="evidence" value="ECO:0007669"/>
    <property type="project" value="UniProtKB-KW"/>
</dbReference>
<dbReference type="InterPro" id="IPR028002">
    <property type="entry name" value="Myb_DNA-bind_5"/>
</dbReference>
<feature type="region of interest" description="Disordered" evidence="11">
    <location>
        <begin position="59"/>
        <end position="87"/>
    </location>
</feature>
<keyword evidence="8" id="KW-0378">Hydrolase</keyword>
<reference evidence="14 15" key="1">
    <citation type="submission" date="2024-10" db="EMBL/GenBank/DDBJ databases">
        <authorList>
            <person name="Kim D."/>
        </authorList>
    </citation>
    <scope>NUCLEOTIDE SEQUENCE [LARGE SCALE GENOMIC DNA]</scope>
    <source>
        <strain evidence="14">BH-2024</strain>
    </source>
</reference>
<gene>
    <name evidence="14" type="ORF">niasHT_038643</name>
</gene>
<dbReference type="AlphaFoldDB" id="A0ABD2I982"/>
<dbReference type="GO" id="GO:0004518">
    <property type="term" value="F:nuclease activity"/>
    <property type="evidence" value="ECO:0007669"/>
    <property type="project" value="UniProtKB-KW"/>
</dbReference>
<evidence type="ECO:0000256" key="1">
    <source>
        <dbReference type="ARBA" id="ARBA00001968"/>
    </source>
</evidence>
<evidence type="ECO:0000256" key="5">
    <source>
        <dbReference type="ARBA" id="ARBA00016807"/>
    </source>
</evidence>
<dbReference type="GO" id="GO:0005634">
    <property type="term" value="C:nucleus"/>
    <property type="evidence" value="ECO:0007669"/>
    <property type="project" value="UniProtKB-SubCell"/>
</dbReference>
<evidence type="ECO:0000256" key="4">
    <source>
        <dbReference type="ARBA" id="ARBA00011764"/>
    </source>
</evidence>
<proteinExistence type="inferred from homology"/>
<keyword evidence="9" id="KW-0539">Nucleus</keyword>
<evidence type="ECO:0000256" key="8">
    <source>
        <dbReference type="ARBA" id="ARBA00022801"/>
    </source>
</evidence>
<dbReference type="PANTHER" id="PTHR22930:SF250">
    <property type="entry name" value="NUCLEASE HARBI1-LIKE PROTEIN"/>
    <property type="match status" value="1"/>
</dbReference>
<dbReference type="GO" id="GO:0016787">
    <property type="term" value="F:hydrolase activity"/>
    <property type="evidence" value="ECO:0007669"/>
    <property type="project" value="UniProtKB-KW"/>
</dbReference>
<evidence type="ECO:0000313" key="14">
    <source>
        <dbReference type="EMBL" id="KAL3076747.1"/>
    </source>
</evidence>
<protein>
    <recommendedName>
        <fullName evidence="5">Regulatory protein zeste</fullName>
    </recommendedName>
</protein>
<accession>A0ABD2I982</accession>
<evidence type="ECO:0000313" key="15">
    <source>
        <dbReference type="Proteomes" id="UP001620626"/>
    </source>
</evidence>
<evidence type="ECO:0000256" key="7">
    <source>
        <dbReference type="ARBA" id="ARBA00022723"/>
    </source>
</evidence>
<evidence type="ECO:0000256" key="11">
    <source>
        <dbReference type="SAM" id="MobiDB-lite"/>
    </source>
</evidence>
<keyword evidence="15" id="KW-1185">Reference proteome</keyword>
<evidence type="ECO:0000256" key="3">
    <source>
        <dbReference type="ARBA" id="ARBA00006958"/>
    </source>
</evidence>
<evidence type="ECO:0000259" key="12">
    <source>
        <dbReference type="Pfam" id="PF13359"/>
    </source>
</evidence>
<name>A0ABD2I982_9BILA</name>
<dbReference type="PANTHER" id="PTHR22930">
    <property type="match status" value="1"/>
</dbReference>
<comment type="cofactor">
    <cofactor evidence="1">
        <name>a divalent metal cation</name>
        <dbReference type="ChEBI" id="CHEBI:60240"/>
    </cofactor>
</comment>
<evidence type="ECO:0000256" key="9">
    <source>
        <dbReference type="ARBA" id="ARBA00023242"/>
    </source>
</evidence>
<evidence type="ECO:0000256" key="6">
    <source>
        <dbReference type="ARBA" id="ARBA00022722"/>
    </source>
</evidence>
<comment type="function">
    <text evidence="10">Involved in transvection phenomena (= synapsis-dependent gene expression), where the synaptic pairing of chromosomes carrying genes with which zeste interacts influences the expression of these genes. Zeste binds to DNA and stimulates transcription from a nearby promoter.</text>
</comment>
<comment type="caution">
    <text evidence="14">The sequence shown here is derived from an EMBL/GenBank/DDBJ whole genome shotgun (WGS) entry which is preliminary data.</text>
</comment>
<evidence type="ECO:0000256" key="2">
    <source>
        <dbReference type="ARBA" id="ARBA00004123"/>
    </source>
</evidence>
<comment type="similarity">
    <text evidence="3">Belongs to the HARBI1 family.</text>
</comment>
<sequence length="383" mass="43094">MSEQIATTIKDNFATFFPSSKEAKFAQKANTAWEELTNDLNANFGSSLTVKQVREKWHNMKKESKRRFADEKRERSKTGGGRADLRDDPVHSAIVDTFAKKASFSGIPGARATPIFPESSTSTSLDFDLEIQSLTGFEQKMPFKLLKTDLGATPNPSPVQSTLRTRVPSGTSAVIDLQREVLELQKDFFKNHAVPLAEKMTAYYDYKGIVDSNCQFLNVDVTWPGATHDSFVLRQSGVWHYFETGQGGNSILLGDSGYPLKTWLLTPYLTAITVSQRRFNYALSRGRTCVERAFGILKRRFSINHSGYRLPTKNISNAIISCVVLHNLALSMRIPLIGDEFEDNQPPPNDFAEVADQPQWRSERQLRQAAIDKRLALTARFDQ</sequence>
<evidence type="ECO:0000259" key="13">
    <source>
        <dbReference type="Pfam" id="PF13873"/>
    </source>
</evidence>
<dbReference type="InterPro" id="IPR027806">
    <property type="entry name" value="HARBI1_dom"/>
</dbReference>
<keyword evidence="6" id="KW-0540">Nuclease</keyword>